<evidence type="ECO:0000313" key="2">
    <source>
        <dbReference type="Proteomes" id="UP000323499"/>
    </source>
</evidence>
<sequence length="58" mass="6507">MLLLTAYYGIHINIQENPVNTLFSNYFSSHCFIKEFILLSVGHRKKSGGKGMGARDTS</sequence>
<proteinExistence type="predicted"/>
<accession>A0A5B9N5Z6</accession>
<dbReference type="Proteomes" id="UP000323499">
    <property type="component" value="Segment"/>
</dbReference>
<reference evidence="2" key="1">
    <citation type="submission" date="2019-06" db="EMBL/GenBank/DDBJ databases">
        <title>Complete Genome Sequence of Escherichia coli Phage Paul.</title>
        <authorList>
            <person name="Holt A."/>
            <person name="Saldana R."/>
            <person name="Moreland R."/>
            <person name="Gill J.J."/>
            <person name="Liu M."/>
            <person name="Ramsey J."/>
        </authorList>
    </citation>
    <scope>NUCLEOTIDE SEQUENCE [LARGE SCALE GENOMIC DNA]</scope>
</reference>
<organism evidence="1 2">
    <name type="scientific">Escherichia phage Paul</name>
    <dbReference type="NCBI Taxonomy" id="2589659"/>
    <lineage>
        <taxon>Viruses</taxon>
        <taxon>Duplodnaviria</taxon>
        <taxon>Heunggongvirae</taxon>
        <taxon>Uroviricota</taxon>
        <taxon>Caudoviricetes</taxon>
        <taxon>Mktvariviridae</taxon>
        <taxon>Gordonclarkvirinae</taxon>
        <taxon>Kuravirus</taxon>
        <taxon>Kuravirus paul</taxon>
    </lineage>
</organism>
<dbReference type="EMBL" id="MN045231">
    <property type="protein sequence ID" value="QEG08225.1"/>
    <property type="molecule type" value="Genomic_DNA"/>
</dbReference>
<protein>
    <submittedName>
        <fullName evidence="1">Uncharacterized protein</fullName>
    </submittedName>
</protein>
<name>A0A5B9N5Z6_9CAUD</name>
<keyword evidence="2" id="KW-1185">Reference proteome</keyword>
<evidence type="ECO:0000313" key="1">
    <source>
        <dbReference type="EMBL" id="QEG08225.1"/>
    </source>
</evidence>
<gene>
    <name evidence="1" type="ORF">CPT_Paul_130</name>
</gene>